<proteinExistence type="predicted"/>
<reference evidence="2" key="2">
    <citation type="submission" date="2017-02" db="UniProtKB">
        <authorList>
            <consortium name="WormBaseParasite"/>
        </authorList>
    </citation>
    <scope>IDENTIFICATION</scope>
</reference>
<dbReference type="AlphaFoldDB" id="A0A0K0D0W6"/>
<sequence length="74" mass="8400">MAPCSTRSWHVQLYVTFCCVEYVLKMTHSITLVDEIWASSVHRNSSRVRVTGQAYINANAIQHGHVNITPNISR</sequence>
<organism evidence="1 2">
    <name type="scientific">Angiostrongylus cantonensis</name>
    <name type="common">Rat lungworm</name>
    <dbReference type="NCBI Taxonomy" id="6313"/>
    <lineage>
        <taxon>Eukaryota</taxon>
        <taxon>Metazoa</taxon>
        <taxon>Ecdysozoa</taxon>
        <taxon>Nematoda</taxon>
        <taxon>Chromadorea</taxon>
        <taxon>Rhabditida</taxon>
        <taxon>Rhabditina</taxon>
        <taxon>Rhabditomorpha</taxon>
        <taxon>Strongyloidea</taxon>
        <taxon>Metastrongylidae</taxon>
        <taxon>Angiostrongylus</taxon>
    </lineage>
</organism>
<keyword evidence="1" id="KW-1185">Reference proteome</keyword>
<reference evidence="1" key="1">
    <citation type="submission" date="2012-09" db="EMBL/GenBank/DDBJ databases">
        <authorList>
            <person name="Martin A.A."/>
        </authorList>
    </citation>
    <scope>NUCLEOTIDE SEQUENCE</scope>
</reference>
<name>A0A0K0D0W6_ANGCA</name>
<dbReference type="Proteomes" id="UP000035642">
    <property type="component" value="Unassembled WGS sequence"/>
</dbReference>
<dbReference type="WBParaSite" id="ACAC_0000371101-mRNA-1">
    <property type="protein sequence ID" value="ACAC_0000371101-mRNA-1"/>
    <property type="gene ID" value="ACAC_0000371101"/>
</dbReference>
<accession>A0A0K0D0W6</accession>
<evidence type="ECO:0000313" key="1">
    <source>
        <dbReference type="Proteomes" id="UP000035642"/>
    </source>
</evidence>
<evidence type="ECO:0000313" key="2">
    <source>
        <dbReference type="WBParaSite" id="ACAC_0000371101-mRNA-1"/>
    </source>
</evidence>
<protein>
    <submittedName>
        <fullName evidence="2">Secreted protein</fullName>
    </submittedName>
</protein>